<dbReference type="PANTHER" id="PTHR39648:SF1">
    <property type="entry name" value="6-HYDROXYMETHYL-7,8-DIHYDROPTERIN PYROPHOSPHOKINASE"/>
    <property type="match status" value="1"/>
</dbReference>
<name>A0A419WNJ0_9EURY</name>
<accession>A0A419WNJ0</accession>
<dbReference type="GO" id="GO:0046654">
    <property type="term" value="P:tetrahydrofolate biosynthetic process"/>
    <property type="evidence" value="ECO:0007669"/>
    <property type="project" value="UniProtKB-UniRule"/>
</dbReference>
<comment type="similarity">
    <text evidence="1">Belongs to the archaeal 6-HMPDK family.</text>
</comment>
<dbReference type="GO" id="GO:0000287">
    <property type="term" value="F:magnesium ion binding"/>
    <property type="evidence" value="ECO:0007669"/>
    <property type="project" value="UniProtKB-UniRule"/>
</dbReference>
<comment type="catalytic activity">
    <reaction evidence="1">
        <text>6-hydroxymethyl-7,8-dihydropterin + ATP = (7,8-dihydropterin-6-yl)methyl diphosphate + AMP + H(+)</text>
        <dbReference type="Rhea" id="RHEA:11412"/>
        <dbReference type="ChEBI" id="CHEBI:15378"/>
        <dbReference type="ChEBI" id="CHEBI:30616"/>
        <dbReference type="ChEBI" id="CHEBI:44841"/>
        <dbReference type="ChEBI" id="CHEBI:72950"/>
        <dbReference type="ChEBI" id="CHEBI:456215"/>
        <dbReference type="EC" id="2.7.6.3"/>
    </reaction>
</comment>
<keyword evidence="1" id="KW-0418">Kinase</keyword>
<sequence>MEFDVWEPVYDAILRDFGYDRTGDERARDVLASLTDPFDLALLGSVRGATVAIAGAGPSLENETNLERAREADAVVAASTAADVLRSHDITVDCMVTDLDKNPDTVRQLTDGGVPVAVHAHGDNVPAVREVVPDCAGEFVLPTTQAAPRDHVRNVGGFTDGDRAAFLADHLGATELTFVGWDFDDSTVDAVKAQKLEWAERLLYWLESRRDERFAVLDGRRDAIETEPLPVE</sequence>
<comment type="function">
    <text evidence="1">Catalyzes the transfer of diphosphate from ATP to 6-hydroxymethyl-7,8-dihydropterin (6-HMD), leading to 6-hydroxymethyl-7,8-dihydropterin diphosphate (6-HMDP).</text>
</comment>
<dbReference type="Pfam" id="PF01973">
    <property type="entry name" value="MptE-like"/>
    <property type="match status" value="1"/>
</dbReference>
<dbReference type="EC" id="2.7.6.3" evidence="1"/>
<comment type="cofactor">
    <cofactor evidence="1">
        <name>Mg(2+)</name>
        <dbReference type="ChEBI" id="CHEBI:18420"/>
    </cofactor>
</comment>
<dbReference type="Proteomes" id="UP000283805">
    <property type="component" value="Unassembled WGS sequence"/>
</dbReference>
<keyword evidence="1" id="KW-0460">Magnesium</keyword>
<keyword evidence="1" id="KW-0067">ATP-binding</keyword>
<dbReference type="EMBL" id="RAPO01000001">
    <property type="protein sequence ID" value="RKD97050.1"/>
    <property type="molecule type" value="Genomic_DNA"/>
</dbReference>
<dbReference type="OrthoDB" id="34207at2157"/>
<keyword evidence="1" id="KW-0808">Transferase</keyword>
<dbReference type="GO" id="GO:0046656">
    <property type="term" value="P:folic acid biosynthetic process"/>
    <property type="evidence" value="ECO:0007669"/>
    <property type="project" value="UniProtKB-KW"/>
</dbReference>
<evidence type="ECO:0000313" key="3">
    <source>
        <dbReference type="EMBL" id="RKD97050.1"/>
    </source>
</evidence>
<keyword evidence="4" id="KW-1185">Reference proteome</keyword>
<dbReference type="RefSeq" id="WP_120242630.1">
    <property type="nucleotide sequence ID" value="NZ_RAPO01000001.1"/>
</dbReference>
<gene>
    <name evidence="1" type="primary">mptE</name>
    <name evidence="3" type="ORF">ATJ93_0031</name>
</gene>
<dbReference type="UniPathway" id="UPA00077">
    <property type="reaction ID" value="UER00155"/>
</dbReference>
<dbReference type="GO" id="GO:0016301">
    <property type="term" value="F:kinase activity"/>
    <property type="evidence" value="ECO:0007669"/>
    <property type="project" value="UniProtKB-KW"/>
</dbReference>
<protein>
    <recommendedName>
        <fullName evidence="1">6-hydroxymethyl-7,8-dihydropterin pyrophosphokinase</fullName>
        <shortName evidence="1">HPPK</shortName>
        <ecNumber evidence="1">2.7.6.3</ecNumber>
    </recommendedName>
    <alternativeName>
        <fullName evidence="1">2-amino-4-hydroxy-6-hydroxymethyldihydropteridine pyrophosphokinase</fullName>
    </alternativeName>
    <alternativeName>
        <fullName evidence="1">6-hydroxymethyl-7,8-dihydropterin diphosphokinase</fullName>
        <shortName evidence="1">6-HMPDK</shortName>
    </alternativeName>
    <alternativeName>
        <fullName evidence="1">7,8-dihydro-6-hydroxymethylpterin diphosphokinase</fullName>
    </alternativeName>
    <alternativeName>
        <fullName evidence="1">7,8-dihydro-6-hydroxymethylpterin pyrophosphokinase</fullName>
        <shortName evidence="1">PPPK</shortName>
    </alternativeName>
</protein>
<evidence type="ECO:0000313" key="4">
    <source>
        <dbReference type="Proteomes" id="UP000283805"/>
    </source>
</evidence>
<evidence type="ECO:0000256" key="1">
    <source>
        <dbReference type="HAMAP-Rule" id="MF_02131"/>
    </source>
</evidence>
<keyword evidence="1" id="KW-0289">Folate biosynthesis</keyword>
<organism evidence="3 4">
    <name type="scientific">Halopiger aswanensis</name>
    <dbReference type="NCBI Taxonomy" id="148449"/>
    <lineage>
        <taxon>Archaea</taxon>
        <taxon>Methanobacteriati</taxon>
        <taxon>Methanobacteriota</taxon>
        <taxon>Stenosarchaea group</taxon>
        <taxon>Halobacteria</taxon>
        <taxon>Halobacteriales</taxon>
        <taxon>Natrialbaceae</taxon>
        <taxon>Halopiger</taxon>
    </lineage>
</organism>
<dbReference type="GO" id="GO:0005524">
    <property type="term" value="F:ATP binding"/>
    <property type="evidence" value="ECO:0007669"/>
    <property type="project" value="UniProtKB-UniRule"/>
</dbReference>
<dbReference type="PANTHER" id="PTHR39648">
    <property type="entry name" value="6-HYDROXYMETHYL-7,8-DIHYDROPTERIN PYROPHOSPHOKINASE"/>
    <property type="match status" value="1"/>
</dbReference>
<dbReference type="GO" id="GO:0003848">
    <property type="term" value="F:2-amino-4-hydroxy-6-hydroxymethyldihydropteridine diphosphokinase activity"/>
    <property type="evidence" value="ECO:0007669"/>
    <property type="project" value="UniProtKB-UniRule"/>
</dbReference>
<evidence type="ECO:0000259" key="2">
    <source>
        <dbReference type="Pfam" id="PF01973"/>
    </source>
</evidence>
<comment type="pathway">
    <text evidence="1">Cofactor biosynthesis; tetrahydrofolate biosynthesis; 2-amino-4-hydroxy-6-hydroxymethyl-7,8-dihydropteridine diphosphate from 7,8-dihydroneopterin triphosphate: step 4/4.</text>
</comment>
<keyword evidence="1" id="KW-0547">Nucleotide-binding</keyword>
<dbReference type="InterPro" id="IPR027510">
    <property type="entry name" value="HMPDK_MptE"/>
</dbReference>
<feature type="domain" description="6-hydroxymethylpterin diphosphokinase MptE-like" evidence="2">
    <location>
        <begin position="42"/>
        <end position="186"/>
    </location>
</feature>
<proteinExistence type="inferred from homology"/>
<dbReference type="HAMAP" id="MF_02131">
    <property type="entry name" value="HMPDK_arch"/>
    <property type="match status" value="1"/>
</dbReference>
<reference evidence="3 4" key="1">
    <citation type="submission" date="2018-09" db="EMBL/GenBank/DDBJ databases">
        <title>Genomic Encyclopedia of Archaeal and Bacterial Type Strains, Phase II (KMG-II): from individual species to whole genera.</title>
        <authorList>
            <person name="Goeker M."/>
        </authorList>
    </citation>
    <scope>NUCLEOTIDE SEQUENCE [LARGE SCALE GENOMIC DNA]</scope>
    <source>
        <strain evidence="3 4">DSM 13151</strain>
    </source>
</reference>
<dbReference type="InterPro" id="IPR002826">
    <property type="entry name" value="MptE-like"/>
</dbReference>
<comment type="caution">
    <text evidence="3">The sequence shown here is derived from an EMBL/GenBank/DDBJ whole genome shotgun (WGS) entry which is preliminary data.</text>
</comment>
<dbReference type="AlphaFoldDB" id="A0A419WNJ0"/>